<dbReference type="Pfam" id="PF06912">
    <property type="entry name" value="DUF1275"/>
    <property type="match status" value="1"/>
</dbReference>
<sequence>MSQQLYPLPLVLVVLTITTGLVDAVSVLGLGRVFTANMTGNIVFLGFAVAGTPGLSVPLYLVSIAGFLVGAALGGRFGLIMANSLRRRWLLAIALIETGLFFGAALFAIGYDIKTLTPTHHLYAMIILTAIAMGLRNATVRRLAVPDLTTTVLTLTVTAIAAESAIAGGSNPRLGRRLASVLSIFAGGAIGALLVSQVGLAPPLILAGASILIATLVYAIHPASKTISSNTR</sequence>
<keyword evidence="1" id="KW-0812">Transmembrane</keyword>
<proteinExistence type="predicted"/>
<comment type="caution">
    <text evidence="2">The sequence shown here is derived from an EMBL/GenBank/DDBJ whole genome shotgun (WGS) entry which is preliminary data.</text>
</comment>
<evidence type="ECO:0000313" key="2">
    <source>
        <dbReference type="EMBL" id="HFM96203.1"/>
    </source>
</evidence>
<keyword evidence="1" id="KW-1133">Transmembrane helix</keyword>
<protein>
    <submittedName>
        <fullName evidence="2">DUF1275 domain-containing protein</fullName>
    </submittedName>
</protein>
<reference evidence="2" key="1">
    <citation type="journal article" date="2020" name="mSystems">
        <title>Genome- and Community-Level Interaction Insights into Carbon Utilization and Element Cycling Functions of Hydrothermarchaeota in Hydrothermal Sediment.</title>
        <authorList>
            <person name="Zhou Z."/>
            <person name="Liu Y."/>
            <person name="Xu W."/>
            <person name="Pan J."/>
            <person name="Luo Z.H."/>
            <person name="Li M."/>
        </authorList>
    </citation>
    <scope>NUCLEOTIDE SEQUENCE [LARGE SCALE GENOMIC DNA]</scope>
    <source>
        <strain evidence="2">SpSt-418</strain>
    </source>
</reference>
<gene>
    <name evidence="2" type="ORF">ENR64_00245</name>
</gene>
<organism evidence="2">
    <name type="scientific">Oscillatoriales cyanobacterium SpSt-418</name>
    <dbReference type="NCBI Taxonomy" id="2282169"/>
    <lineage>
        <taxon>Bacteria</taxon>
        <taxon>Bacillati</taxon>
        <taxon>Cyanobacteriota</taxon>
        <taxon>Cyanophyceae</taxon>
        <taxon>Oscillatoriophycideae</taxon>
        <taxon>Oscillatoriales</taxon>
    </lineage>
</organism>
<feature type="transmembrane region" description="Helical" evidence="1">
    <location>
        <begin position="6"/>
        <end position="26"/>
    </location>
</feature>
<feature type="transmembrane region" description="Helical" evidence="1">
    <location>
        <begin position="204"/>
        <end position="223"/>
    </location>
</feature>
<dbReference type="PANTHER" id="PTHR37488:SF2">
    <property type="entry name" value="DUF1275 DOMAIN-CONTAINING PROTEIN"/>
    <property type="match status" value="1"/>
</dbReference>
<feature type="transmembrane region" description="Helical" evidence="1">
    <location>
        <begin position="57"/>
        <end position="77"/>
    </location>
</feature>
<dbReference type="AlphaFoldDB" id="A0A7C3KBE4"/>
<name>A0A7C3KBE4_9CYAN</name>
<dbReference type="EMBL" id="DSRU01000005">
    <property type="protein sequence ID" value="HFM96203.1"/>
    <property type="molecule type" value="Genomic_DNA"/>
</dbReference>
<feature type="transmembrane region" description="Helical" evidence="1">
    <location>
        <begin position="89"/>
        <end position="109"/>
    </location>
</feature>
<feature type="transmembrane region" description="Helical" evidence="1">
    <location>
        <begin position="178"/>
        <end position="198"/>
    </location>
</feature>
<dbReference type="InterPro" id="IPR010699">
    <property type="entry name" value="DUF1275"/>
</dbReference>
<keyword evidence="1" id="KW-0472">Membrane</keyword>
<evidence type="ECO:0000256" key="1">
    <source>
        <dbReference type="SAM" id="Phobius"/>
    </source>
</evidence>
<accession>A0A7C3KBE4</accession>
<feature type="transmembrane region" description="Helical" evidence="1">
    <location>
        <begin position="121"/>
        <end position="138"/>
    </location>
</feature>
<dbReference type="PANTHER" id="PTHR37488">
    <property type="entry name" value="DUF1275 DOMAIN-CONTAINING PROTEIN"/>
    <property type="match status" value="1"/>
</dbReference>